<sequence>MIELSYPVLLLLLPLPMAIYKFAPAYKVKQQAVHVPFFDVLVRLLNEAPTTGGVKLEPQAWQKIALILVWCLLVIAMAKPVWLGEPQVRDKVGRDLMMVVDLSGSMDAKDFSMPGESSETITRLDAVKNVMTDFVANRRGDRLGLILFGDAAYLQAPFTEDHQAWIELLNETRVAMAGQSTHLGDALGLAIKVIDEAQDIRRETGRREIQGEIADKVVILLTDGNDTDSLVPPLEAAKIAAHRGIRVHVIAIGDPRTVGEQALDMVTIEGMAKITGGRAFQAVSKVELENVYREIEALEPAQYASLTYQPKVSMHYLPVVIAVCLFLSAYTLVLLKRMIMLKLARSRQGANASNSSDNTRNVNANNVNTVGTASSDVELKAAAIKEDR</sequence>
<reference evidence="3" key="1">
    <citation type="submission" date="2021-07" db="EMBL/GenBank/DDBJ databases">
        <title>Shewanella sp. YLB-07 whole genome sequence.</title>
        <authorList>
            <person name="Yu L."/>
        </authorList>
    </citation>
    <scope>NUCLEOTIDE SEQUENCE</scope>
    <source>
        <strain evidence="3">YLB-08</strain>
    </source>
</reference>
<keyword evidence="1" id="KW-0472">Membrane</keyword>
<dbReference type="SMART" id="SM00327">
    <property type="entry name" value="VWA"/>
    <property type="match status" value="1"/>
</dbReference>
<dbReference type="Pfam" id="PF00092">
    <property type="entry name" value="VWA"/>
    <property type="match status" value="1"/>
</dbReference>
<dbReference type="SUPFAM" id="SSF53300">
    <property type="entry name" value="vWA-like"/>
    <property type="match status" value="1"/>
</dbReference>
<keyword evidence="4" id="KW-1185">Reference proteome</keyword>
<evidence type="ECO:0000313" key="3">
    <source>
        <dbReference type="EMBL" id="QPG58504.1"/>
    </source>
</evidence>
<name>A0ABX6V786_9GAMM</name>
<evidence type="ECO:0000259" key="2">
    <source>
        <dbReference type="PROSITE" id="PS50234"/>
    </source>
</evidence>
<keyword evidence="1" id="KW-0812">Transmembrane</keyword>
<dbReference type="InterPro" id="IPR036465">
    <property type="entry name" value="vWFA_dom_sf"/>
</dbReference>
<dbReference type="PROSITE" id="PS50234">
    <property type="entry name" value="VWFA"/>
    <property type="match status" value="1"/>
</dbReference>
<evidence type="ECO:0000256" key="1">
    <source>
        <dbReference type="SAM" id="Phobius"/>
    </source>
</evidence>
<dbReference type="RefSeq" id="WP_142874130.1">
    <property type="nucleotide sequence ID" value="NZ_CP045503.2"/>
</dbReference>
<feature type="transmembrane region" description="Helical" evidence="1">
    <location>
        <begin position="316"/>
        <end position="335"/>
    </location>
</feature>
<dbReference type="EMBL" id="CP045503">
    <property type="protein sequence ID" value="QPG58504.1"/>
    <property type="molecule type" value="Genomic_DNA"/>
</dbReference>
<accession>A0ABX6V786</accession>
<keyword evidence="1" id="KW-1133">Transmembrane helix</keyword>
<dbReference type="PANTHER" id="PTHR22550">
    <property type="entry name" value="SPORE GERMINATION PROTEIN"/>
    <property type="match status" value="1"/>
</dbReference>
<dbReference type="Proteomes" id="UP000316416">
    <property type="component" value="Chromosome"/>
</dbReference>
<dbReference type="PANTHER" id="PTHR22550:SF18">
    <property type="entry name" value="VWFA DOMAIN-CONTAINING PROTEIN"/>
    <property type="match status" value="1"/>
</dbReference>
<dbReference type="InterPro" id="IPR002035">
    <property type="entry name" value="VWF_A"/>
</dbReference>
<feature type="domain" description="VWFA" evidence="2">
    <location>
        <begin position="95"/>
        <end position="295"/>
    </location>
</feature>
<protein>
    <submittedName>
        <fullName evidence="3">VWA domain-containing protein</fullName>
    </submittedName>
</protein>
<dbReference type="InterPro" id="IPR050768">
    <property type="entry name" value="UPF0353/GerABKA_families"/>
</dbReference>
<proteinExistence type="predicted"/>
<dbReference type="Gene3D" id="3.40.50.410">
    <property type="entry name" value="von Willebrand factor, type A domain"/>
    <property type="match status" value="1"/>
</dbReference>
<gene>
    <name evidence="3" type="ORF">FM038_014515</name>
</gene>
<evidence type="ECO:0000313" key="4">
    <source>
        <dbReference type="Proteomes" id="UP000316416"/>
    </source>
</evidence>
<organism evidence="3 4">
    <name type="scientific">Shewanella eurypsychrophilus</name>
    <dbReference type="NCBI Taxonomy" id="2593656"/>
    <lineage>
        <taxon>Bacteria</taxon>
        <taxon>Pseudomonadati</taxon>
        <taxon>Pseudomonadota</taxon>
        <taxon>Gammaproteobacteria</taxon>
        <taxon>Alteromonadales</taxon>
        <taxon>Shewanellaceae</taxon>
        <taxon>Shewanella</taxon>
    </lineage>
</organism>